<name>A0A5E6MNQ7_9BACT</name>
<dbReference type="SUPFAM" id="SSF103365">
    <property type="entry name" value="Hypothetical protein PH1602"/>
    <property type="match status" value="1"/>
</dbReference>
<evidence type="ECO:0000313" key="12">
    <source>
        <dbReference type="EMBL" id="VVM07633.1"/>
    </source>
</evidence>
<dbReference type="Pfam" id="PF01139">
    <property type="entry name" value="RtcB"/>
    <property type="match status" value="1"/>
</dbReference>
<feature type="non-terminal residue" evidence="12">
    <location>
        <position position="269"/>
    </location>
</feature>
<dbReference type="OrthoDB" id="9802323at2"/>
<organism evidence="12 13">
    <name type="scientific">Methylacidimicrobium cyclopophantes</name>
    <dbReference type="NCBI Taxonomy" id="1041766"/>
    <lineage>
        <taxon>Bacteria</taxon>
        <taxon>Pseudomonadati</taxon>
        <taxon>Verrucomicrobiota</taxon>
        <taxon>Methylacidimicrobium</taxon>
    </lineage>
</organism>
<feature type="binding site" evidence="9">
    <location>
        <begin position="202"/>
        <end position="206"/>
    </location>
    <ligand>
        <name>GMP</name>
        <dbReference type="ChEBI" id="CHEBI:58115"/>
    </ligand>
</feature>
<proteinExistence type="predicted"/>
<dbReference type="GO" id="GO:0005525">
    <property type="term" value="F:GTP binding"/>
    <property type="evidence" value="ECO:0007669"/>
    <property type="project" value="UniProtKB-KW"/>
</dbReference>
<dbReference type="PANTHER" id="PTHR11118">
    <property type="entry name" value="RNA-SPLICING LIGASE RTCB HOMOLOG"/>
    <property type="match status" value="1"/>
</dbReference>
<evidence type="ECO:0000313" key="13">
    <source>
        <dbReference type="Proteomes" id="UP000381693"/>
    </source>
</evidence>
<dbReference type="PANTHER" id="PTHR11118:SF1">
    <property type="entry name" value="RNA-SPLICING LIGASE RTCB HOMOLOG"/>
    <property type="match status" value="1"/>
</dbReference>
<feature type="binding site" evidence="10">
    <location>
        <position position="203"/>
    </location>
    <ligand>
        <name>Mn(2+)</name>
        <dbReference type="ChEBI" id="CHEBI:29035"/>
        <label>1</label>
    </ligand>
</feature>
<keyword evidence="2 12" id="KW-0436">Ligase</keyword>
<evidence type="ECO:0000256" key="3">
    <source>
        <dbReference type="ARBA" id="ARBA00022723"/>
    </source>
</evidence>
<keyword evidence="5" id="KW-0692">RNA repair</keyword>
<dbReference type="GO" id="GO:0042245">
    <property type="term" value="P:RNA repair"/>
    <property type="evidence" value="ECO:0007669"/>
    <property type="project" value="UniProtKB-KW"/>
</dbReference>
<feature type="binding site" evidence="10">
    <location>
        <position position="95"/>
    </location>
    <ligand>
        <name>Mn(2+)</name>
        <dbReference type="ChEBI" id="CHEBI:29035"/>
        <label>1</label>
    </ligand>
</feature>
<evidence type="ECO:0000256" key="11">
    <source>
        <dbReference type="SAM" id="MobiDB-lite"/>
    </source>
</evidence>
<dbReference type="Proteomes" id="UP000381693">
    <property type="component" value="Unassembled WGS sequence"/>
</dbReference>
<dbReference type="RefSeq" id="WP_142525679.1">
    <property type="nucleotide sequence ID" value="NZ_CABFUZ020000181.1"/>
</dbReference>
<evidence type="ECO:0000256" key="10">
    <source>
        <dbReference type="PIRSR" id="PIRSR601233-3"/>
    </source>
</evidence>
<dbReference type="EMBL" id="CABFUZ020000181">
    <property type="protein sequence ID" value="VVM07633.1"/>
    <property type="molecule type" value="Genomic_DNA"/>
</dbReference>
<keyword evidence="3 10" id="KW-0479">Metal-binding</keyword>
<evidence type="ECO:0000256" key="6">
    <source>
        <dbReference type="ARBA" id="ARBA00023134"/>
    </source>
</evidence>
<keyword evidence="4 9" id="KW-0547">Nucleotide-binding</keyword>
<dbReference type="GO" id="GO:0046872">
    <property type="term" value="F:metal ion binding"/>
    <property type="evidence" value="ECO:0007669"/>
    <property type="project" value="UniProtKB-KW"/>
</dbReference>
<comment type="caution">
    <text evidence="12">The sequence shown here is derived from an EMBL/GenBank/DDBJ whole genome shotgun (WGS) entry which is preliminary data.</text>
</comment>
<feature type="region of interest" description="Disordered" evidence="11">
    <location>
        <begin position="174"/>
        <end position="199"/>
    </location>
</feature>
<evidence type="ECO:0000256" key="7">
    <source>
        <dbReference type="ARBA" id="ARBA00023211"/>
    </source>
</evidence>
<accession>A0A5E6MNQ7</accession>
<dbReference type="InterPro" id="IPR036025">
    <property type="entry name" value="RtcB-like_sf"/>
</dbReference>
<comment type="cofactor">
    <cofactor evidence="10">
        <name>Mn(2+)</name>
        <dbReference type="ChEBI" id="CHEBI:29035"/>
    </cofactor>
    <text evidence="10">Binds 2 manganese ions per subunit.</text>
</comment>
<dbReference type="InterPro" id="IPR001233">
    <property type="entry name" value="RtcB"/>
</dbReference>
<keyword evidence="7 10" id="KW-0464">Manganese</keyword>
<keyword evidence="6 9" id="KW-0342">GTP-binding</keyword>
<evidence type="ECO:0000256" key="5">
    <source>
        <dbReference type="ARBA" id="ARBA00022800"/>
    </source>
</evidence>
<dbReference type="EC" id="6.5.1.8" evidence="1"/>
<dbReference type="GO" id="GO:0170057">
    <property type="term" value="F:RNA ligase (GTP) activity"/>
    <property type="evidence" value="ECO:0007669"/>
    <property type="project" value="UniProtKB-EC"/>
</dbReference>
<feature type="binding site" evidence="10">
    <location>
        <position position="234"/>
    </location>
    <ligand>
        <name>Mn(2+)</name>
        <dbReference type="ChEBI" id="CHEBI:29035"/>
        <label>2</label>
    </ligand>
</feature>
<comment type="catalytic activity">
    <reaction evidence="8">
        <text>a 3'-end 3'-phospho-ribonucleotide-RNA + a 5'-end dephospho-ribonucleoside-RNA + GTP = a ribonucleotidyl-ribonucleotide-RNA + GMP + diphosphate</text>
        <dbReference type="Rhea" id="RHEA:68076"/>
        <dbReference type="Rhea" id="RHEA-COMP:10463"/>
        <dbReference type="Rhea" id="RHEA-COMP:13936"/>
        <dbReference type="Rhea" id="RHEA-COMP:17355"/>
        <dbReference type="ChEBI" id="CHEBI:33019"/>
        <dbReference type="ChEBI" id="CHEBI:37565"/>
        <dbReference type="ChEBI" id="CHEBI:58115"/>
        <dbReference type="ChEBI" id="CHEBI:83062"/>
        <dbReference type="ChEBI" id="CHEBI:138284"/>
        <dbReference type="ChEBI" id="CHEBI:173118"/>
        <dbReference type="EC" id="6.5.1.8"/>
    </reaction>
</comment>
<evidence type="ECO:0000256" key="8">
    <source>
        <dbReference type="ARBA" id="ARBA00047746"/>
    </source>
</evidence>
<dbReference type="GO" id="GO:0003972">
    <property type="term" value="F:RNA ligase (ATP) activity"/>
    <property type="evidence" value="ECO:0007669"/>
    <property type="project" value="TreeGrafter"/>
</dbReference>
<evidence type="ECO:0000256" key="1">
    <source>
        <dbReference type="ARBA" id="ARBA00012726"/>
    </source>
</evidence>
<sequence length="269" mass="28662">MELSGLRQLSETAWEMAPQGAMRVPVILYGSRSLLEEMDDKVAEQAANVASLPGIVRASYALPDAHWGYGFPIGGVAAFDPEQGGVVSAGGVGFDISCGVRTLLTGLCKEDLAGREEKLAEELAREIPAGVGARGKIRLEEPEMDAMLRGGARWAVEAGFGEAEDLERIEERGCMSGADPGAVSREAKRRQRDEMGTLGSGNHYAEVQEVAQIYQEEIAQAYGLALGGLVVSLHCGSRGLGHQIGTDYLREMAAAAESFGLRLPERELA</sequence>
<dbReference type="AlphaFoldDB" id="A0A5E6MNQ7"/>
<evidence type="ECO:0000256" key="2">
    <source>
        <dbReference type="ARBA" id="ARBA00022598"/>
    </source>
</evidence>
<evidence type="ECO:0000256" key="4">
    <source>
        <dbReference type="ARBA" id="ARBA00022741"/>
    </source>
</evidence>
<protein>
    <recommendedName>
        <fullName evidence="1">3'-phosphate/5'-hydroxy nucleic acid ligase</fullName>
        <ecNumber evidence="1">6.5.1.8</ecNumber>
    </recommendedName>
</protein>
<evidence type="ECO:0000256" key="9">
    <source>
        <dbReference type="PIRSR" id="PIRSR601233-2"/>
    </source>
</evidence>
<dbReference type="Gene3D" id="3.90.1860.10">
    <property type="entry name" value="tRNA-splicing ligase RtcB"/>
    <property type="match status" value="1"/>
</dbReference>
<keyword evidence="13" id="KW-1185">Reference proteome</keyword>
<reference evidence="12" key="1">
    <citation type="submission" date="2019-09" db="EMBL/GenBank/DDBJ databases">
        <authorList>
            <person name="Cremers G."/>
        </authorList>
    </citation>
    <scope>NUCLEOTIDE SEQUENCE [LARGE SCALE GENOMIC DNA]</scope>
    <source>
        <strain evidence="12">3B</strain>
    </source>
</reference>
<dbReference type="GO" id="GO:0006396">
    <property type="term" value="P:RNA processing"/>
    <property type="evidence" value="ECO:0007669"/>
    <property type="project" value="InterPro"/>
</dbReference>
<gene>
    <name evidence="12" type="primary">rtcB</name>
    <name evidence="12" type="ORF">MAMC_01726</name>
</gene>